<evidence type="ECO:0000259" key="12">
    <source>
        <dbReference type="Pfam" id="PF02517"/>
    </source>
</evidence>
<keyword evidence="6" id="KW-0256">Endoplasmic reticulum</keyword>
<evidence type="ECO:0000256" key="2">
    <source>
        <dbReference type="ARBA" id="ARBA00006897"/>
    </source>
</evidence>
<dbReference type="Pfam" id="PF02517">
    <property type="entry name" value="Rce1-like"/>
    <property type="match status" value="1"/>
</dbReference>
<protein>
    <recommendedName>
        <fullName evidence="10">intramembrane prenyl-peptidase Rce1</fullName>
        <ecNumber evidence="10">3.4.26.1</ecNumber>
    </recommendedName>
</protein>
<evidence type="ECO:0000256" key="6">
    <source>
        <dbReference type="ARBA" id="ARBA00022824"/>
    </source>
</evidence>
<evidence type="ECO:0000256" key="1">
    <source>
        <dbReference type="ARBA" id="ARBA00004477"/>
    </source>
</evidence>
<dbReference type="PANTHER" id="PTHR13046:SF0">
    <property type="entry name" value="CAAX PRENYL PROTEASE 2"/>
    <property type="match status" value="1"/>
</dbReference>
<evidence type="ECO:0000256" key="3">
    <source>
        <dbReference type="ARBA" id="ARBA00022670"/>
    </source>
</evidence>
<keyword evidence="14" id="KW-1185">Reference proteome</keyword>
<sequence>MNLLLAVLVALVPPILLVGSIYIWYFFVGEVAFDNTHPTQKIRRIVGGWISVFISLIYTRFLKIPFTEMGISLSPLYVPILSIAKSLVFILTLYLGPIYHSHISKRHLFDEAAYSSTTRSSPIFLSTIILSPLLEEIVYRGIFLGILHTLTGKTFSSLTVGTVFSDILFSTLAFSTSHIHHIFEKDGNMKRILPQLFVTAIFGFVSTLLFDFTHSIAGPFVAHAFCNLVGAPPLHLISEEPPLVQKRLWAVYVFGLVSAVFEMVLLGWFRSV</sequence>
<dbReference type="PANTHER" id="PTHR13046">
    <property type="entry name" value="PROTEASE U48 CAAX PRENYL PROTEASE RCE1"/>
    <property type="match status" value="1"/>
</dbReference>
<gene>
    <name evidence="13" type="ORF">BLNAU_8372</name>
</gene>
<evidence type="ECO:0000256" key="8">
    <source>
        <dbReference type="ARBA" id="ARBA00023136"/>
    </source>
</evidence>
<dbReference type="InterPro" id="IPR039731">
    <property type="entry name" value="Rce1"/>
</dbReference>
<evidence type="ECO:0000256" key="7">
    <source>
        <dbReference type="ARBA" id="ARBA00022989"/>
    </source>
</evidence>
<proteinExistence type="inferred from homology"/>
<feature type="transmembrane region" description="Helical" evidence="11">
    <location>
        <begin position="45"/>
        <end position="64"/>
    </location>
</feature>
<keyword evidence="3 13" id="KW-0645">Protease</keyword>
<organism evidence="13 14">
    <name type="scientific">Blattamonas nauphoetae</name>
    <dbReference type="NCBI Taxonomy" id="2049346"/>
    <lineage>
        <taxon>Eukaryota</taxon>
        <taxon>Metamonada</taxon>
        <taxon>Preaxostyla</taxon>
        <taxon>Oxymonadida</taxon>
        <taxon>Blattamonas</taxon>
    </lineage>
</organism>
<feature type="domain" description="CAAX prenyl protease 2/Lysostaphin resistance protein A-like" evidence="12">
    <location>
        <begin position="122"/>
        <end position="229"/>
    </location>
</feature>
<dbReference type="GO" id="GO:0008233">
    <property type="term" value="F:peptidase activity"/>
    <property type="evidence" value="ECO:0007669"/>
    <property type="project" value="UniProtKB-KW"/>
</dbReference>
<feature type="transmembrane region" description="Helical" evidence="11">
    <location>
        <begin position="249"/>
        <end position="269"/>
    </location>
</feature>
<evidence type="ECO:0000313" key="14">
    <source>
        <dbReference type="Proteomes" id="UP001281761"/>
    </source>
</evidence>
<comment type="caution">
    <text evidence="13">The sequence shown here is derived from an EMBL/GenBank/DDBJ whole genome shotgun (WGS) entry which is preliminary data.</text>
</comment>
<keyword evidence="5" id="KW-0378">Hydrolase</keyword>
<comment type="subcellular location">
    <subcellularLocation>
        <location evidence="1">Endoplasmic reticulum membrane</location>
        <topology evidence="1">Multi-pass membrane protein</topology>
    </subcellularLocation>
</comment>
<dbReference type="InterPro" id="IPR003675">
    <property type="entry name" value="Rce1/LyrA-like_dom"/>
</dbReference>
<name>A0ABQ9XZ50_9EUKA</name>
<comment type="catalytic activity">
    <reaction evidence="9">
        <text>Hydrolyzes the peptide bond -P2-(S-farnesyl or geranylgeranyl)C-P1'-P2'-P3'-COOH where P1' and P2' are amino acids with aliphatic sidechains and P3' is any C-terminal residue.</text>
        <dbReference type="EC" id="3.4.26.1"/>
    </reaction>
</comment>
<evidence type="ECO:0000256" key="5">
    <source>
        <dbReference type="ARBA" id="ARBA00022801"/>
    </source>
</evidence>
<feature type="transmembrane region" description="Helical" evidence="11">
    <location>
        <begin position="6"/>
        <end position="33"/>
    </location>
</feature>
<dbReference type="Proteomes" id="UP001281761">
    <property type="component" value="Unassembled WGS sequence"/>
</dbReference>
<keyword evidence="4 11" id="KW-0812">Transmembrane</keyword>
<evidence type="ECO:0000256" key="4">
    <source>
        <dbReference type="ARBA" id="ARBA00022692"/>
    </source>
</evidence>
<evidence type="ECO:0000256" key="9">
    <source>
        <dbReference type="ARBA" id="ARBA00047280"/>
    </source>
</evidence>
<feature type="transmembrane region" description="Helical" evidence="11">
    <location>
        <begin position="76"/>
        <end position="96"/>
    </location>
</feature>
<evidence type="ECO:0000313" key="13">
    <source>
        <dbReference type="EMBL" id="KAK2956738.1"/>
    </source>
</evidence>
<dbReference type="EC" id="3.4.26.1" evidence="10"/>
<keyword evidence="7 11" id="KW-1133">Transmembrane helix</keyword>
<comment type="similarity">
    <text evidence="2">Belongs to the peptidase U48 family.</text>
</comment>
<evidence type="ECO:0000256" key="10">
    <source>
        <dbReference type="ARBA" id="ARBA00049729"/>
    </source>
</evidence>
<reference evidence="13 14" key="1">
    <citation type="journal article" date="2022" name="bioRxiv">
        <title>Genomics of Preaxostyla Flagellates Illuminates Evolutionary Transitions and the Path Towards Mitochondrial Loss.</title>
        <authorList>
            <person name="Novak L.V.F."/>
            <person name="Treitli S.C."/>
            <person name="Pyrih J."/>
            <person name="Halakuc P."/>
            <person name="Pipaliya S.V."/>
            <person name="Vacek V."/>
            <person name="Brzon O."/>
            <person name="Soukal P."/>
            <person name="Eme L."/>
            <person name="Dacks J.B."/>
            <person name="Karnkowska A."/>
            <person name="Elias M."/>
            <person name="Hampl V."/>
        </authorList>
    </citation>
    <scope>NUCLEOTIDE SEQUENCE [LARGE SCALE GENOMIC DNA]</scope>
    <source>
        <strain evidence="13">NAU3</strain>
        <tissue evidence="13">Gut</tissue>
    </source>
</reference>
<keyword evidence="8 11" id="KW-0472">Membrane</keyword>
<evidence type="ECO:0000256" key="11">
    <source>
        <dbReference type="SAM" id="Phobius"/>
    </source>
</evidence>
<feature type="transmembrane region" description="Helical" evidence="11">
    <location>
        <begin position="192"/>
        <end position="210"/>
    </location>
</feature>
<accession>A0ABQ9XZ50</accession>
<dbReference type="GO" id="GO:0006508">
    <property type="term" value="P:proteolysis"/>
    <property type="evidence" value="ECO:0007669"/>
    <property type="project" value="UniProtKB-KW"/>
</dbReference>
<dbReference type="EMBL" id="JARBJD010000053">
    <property type="protein sequence ID" value="KAK2956738.1"/>
    <property type="molecule type" value="Genomic_DNA"/>
</dbReference>